<dbReference type="GO" id="GO:0022857">
    <property type="term" value="F:transmembrane transporter activity"/>
    <property type="evidence" value="ECO:0007669"/>
    <property type="project" value="InterPro"/>
</dbReference>
<evidence type="ECO:0000259" key="13">
    <source>
        <dbReference type="PROSITE" id="PS50048"/>
    </source>
</evidence>
<dbReference type="InterPro" id="IPR001138">
    <property type="entry name" value="Zn2Cys6_DnaBD"/>
</dbReference>
<feature type="transmembrane region" description="Helical" evidence="12">
    <location>
        <begin position="162"/>
        <end position="181"/>
    </location>
</feature>
<feature type="region of interest" description="Disordered" evidence="11">
    <location>
        <begin position="624"/>
        <end position="732"/>
    </location>
</feature>
<dbReference type="GO" id="GO:0008270">
    <property type="term" value="F:zinc ion binding"/>
    <property type="evidence" value="ECO:0007669"/>
    <property type="project" value="InterPro"/>
</dbReference>
<feature type="transmembrane region" description="Helical" evidence="12">
    <location>
        <begin position="28"/>
        <end position="47"/>
    </location>
</feature>
<keyword evidence="6 12" id="KW-1133">Transmembrane helix</keyword>
<dbReference type="Gene3D" id="4.10.240.10">
    <property type="entry name" value="Zn(2)-C6 fungal-type DNA-binding domain"/>
    <property type="match status" value="1"/>
</dbReference>
<dbReference type="EMBL" id="WOWK01000196">
    <property type="protein sequence ID" value="KAF0315562.1"/>
    <property type="molecule type" value="Genomic_DNA"/>
</dbReference>
<dbReference type="PROSITE" id="PS00463">
    <property type="entry name" value="ZN2_CY6_FUNGAL_1"/>
    <property type="match status" value="1"/>
</dbReference>
<name>A0A8H3ZGV0_9PEZI</name>
<evidence type="ECO:0000256" key="4">
    <source>
        <dbReference type="ARBA" id="ARBA00022692"/>
    </source>
</evidence>
<dbReference type="SUPFAM" id="SSF57701">
    <property type="entry name" value="Zn2/Cys6 DNA-binding domain"/>
    <property type="match status" value="1"/>
</dbReference>
<dbReference type="PROSITE" id="PS00216">
    <property type="entry name" value="SUGAR_TRANSPORT_1"/>
    <property type="match status" value="2"/>
</dbReference>
<dbReference type="FunFam" id="1.20.1250.20:FF:000117">
    <property type="entry name" value="MFS hexose transporter"/>
    <property type="match status" value="1"/>
</dbReference>
<dbReference type="InterPro" id="IPR020846">
    <property type="entry name" value="MFS_dom"/>
</dbReference>
<dbReference type="InterPro" id="IPR036864">
    <property type="entry name" value="Zn2-C6_fun-type_DNA-bd_sf"/>
</dbReference>
<dbReference type="SUPFAM" id="SSF103473">
    <property type="entry name" value="MFS general substrate transporter"/>
    <property type="match status" value="1"/>
</dbReference>
<dbReference type="PROSITE" id="PS50850">
    <property type="entry name" value="MFS"/>
    <property type="match status" value="1"/>
</dbReference>
<feature type="transmembrane region" description="Helical" evidence="12">
    <location>
        <begin position="75"/>
        <end position="95"/>
    </location>
</feature>
<feature type="transmembrane region" description="Helical" evidence="12">
    <location>
        <begin position="423"/>
        <end position="440"/>
    </location>
</feature>
<keyword evidence="10" id="KW-0539">Nucleus</keyword>
<dbReference type="CDD" id="cd14654">
    <property type="entry name" value="ZIP_Gal4"/>
    <property type="match status" value="1"/>
</dbReference>
<keyword evidence="7" id="KW-0805">Transcription regulation</keyword>
<feature type="domain" description="Zn(2)-C6 fungal-type" evidence="13">
    <location>
        <begin position="560"/>
        <end position="590"/>
    </location>
</feature>
<evidence type="ECO:0000256" key="10">
    <source>
        <dbReference type="ARBA" id="ARBA00023242"/>
    </source>
</evidence>
<feature type="transmembrane region" description="Helical" evidence="12">
    <location>
        <begin position="128"/>
        <end position="150"/>
    </location>
</feature>
<evidence type="ECO:0000256" key="11">
    <source>
        <dbReference type="SAM" id="MobiDB-lite"/>
    </source>
</evidence>
<dbReference type="Pfam" id="PF04082">
    <property type="entry name" value="Fungal_trans"/>
    <property type="match status" value="1"/>
</dbReference>
<evidence type="ECO:0000256" key="7">
    <source>
        <dbReference type="ARBA" id="ARBA00023015"/>
    </source>
</evidence>
<comment type="caution">
    <text evidence="15">The sequence shown here is derived from an EMBL/GenBank/DDBJ whole genome shotgun (WGS) entry which is preliminary data.</text>
</comment>
<dbReference type="InterPro" id="IPR005828">
    <property type="entry name" value="MFS_sugar_transport-like"/>
</dbReference>
<evidence type="ECO:0000313" key="15">
    <source>
        <dbReference type="EMBL" id="KAF0315562.1"/>
    </source>
</evidence>
<sequence>MKDEQIVGAALAEVLPKTDKYWFQQLHLLRLNLLLLIPLLSSSVAGYDGSLMNGLQSLQQWREYFGHPTGVKLGVVNAAQSIGSVLALPIIGYLADRFGRKPVLLSGIILIIVATIIQSTSINLPMFIVSRLVVGFGGMFVVHPSPLLIAELAYPTHRGKYTSAYWTMYYLGAILASWTTFGCQDYATEWSWRIPSILQAGFPIVQLCFYFMVPESPRWLIAKERTTEAAAILARYHSGAQDPTEAHTPLVRREIAEIVQTIRQEKLAETTGWAALVSTPGNRKRTLIAVLVGAMAQWNGIGVVSYYLTLVLNTVGITDTFDQTLINGLLQIFNFGAALSAAFLVDRLGRRTLFLWSGVGMFISYIVWTACSAVNSDTGSKPAGIVVVVCLFTFYFHYDIAYTPLLMGYPTELFSYSLRSKGIAVELLAIYGSLIIQAFVNPIGMENIGWKYYIVFCCLLAVFLFITWYLFPETKGHSLEEIAVIFDGPQAVENFEGSSDIKEEKILANGGAAGLSRAKPVSTLGSNIMSSSGPIGDDPAGSLPPDPASVSMAFASADQACKECRRRKAKCNRAIPTCNLCVKYRRHCLYEKHARTPLTRKHLTEVEERLERAEALITHMRTLLPTNNRSGASLATPGRPDPPAPRVDEPFDFSKLDSPASSVANVPSSQPLPVDTGLSTLPLGDPEPAPQLQPARASLSRHTTSSSAPGLHTNSNVVRPQRQNHHHHHHPANDIAHRDLNLLEAHPTDDFEWDEQETLTNYSASPEAIQETDSNGEATIADGMATLAVSEKESGYLGVASGAALLRLLEPSTPRRRTQSSSSRAGPVNHMQYALTPQPDPNRHITDAMIDAYFRLYHVSYPIIHEATFRAQYAGVIPRPSGDCWLVLAYTVAAIGVYTTATTLDNLDMSLFAQARSILSFNFLEVGNLTLVQALTLISNYQQKRDKPNSGYNYLGLAVRMAMGLGLHKEFQGWNISPLNMEIRRRVWWSLCVFDVGATITFSRPSVFPSEGVDVSLPLNVDDKSLTAISKSYPPETEGITPYTAVRTQASFHIATTPIYTRVISKPLPSADEMLRLDQDLLEPWLSSIPPYFSEAATNPPPPPKYALAHAVMNWRYRNLRIIMYRPFVIRRALQARDRRADDSPSNTRAYEKCLADAKATITSISDFWDRNEHNRLGAWYALYFLFQAALIPCICLRNDPTSPNAADWRHQVTTTTRCIAALAPVNSSSSRCYQVIVDLCGRFLDSSVVASHAPPAAPPSTAAQEARSTPNYDAIEVAPEPIDESPQTQINSVFSMMWPNVPPMEAADVVMGDDAWMEFLKGGSGGDGDGMWFES</sequence>
<dbReference type="GO" id="GO:0006351">
    <property type="term" value="P:DNA-templated transcription"/>
    <property type="evidence" value="ECO:0007669"/>
    <property type="project" value="InterPro"/>
</dbReference>
<protein>
    <submittedName>
        <fullName evidence="15">C6 transcription factor</fullName>
    </submittedName>
</protein>
<dbReference type="InterPro" id="IPR005600">
    <property type="entry name" value="Gal4_dimer_dom"/>
</dbReference>
<evidence type="ECO:0000256" key="3">
    <source>
        <dbReference type="ARBA" id="ARBA00022448"/>
    </source>
</evidence>
<evidence type="ECO:0000256" key="2">
    <source>
        <dbReference type="ARBA" id="ARBA00010992"/>
    </source>
</evidence>
<dbReference type="InterPro" id="IPR051127">
    <property type="entry name" value="Fungal_SecMet_Regulators"/>
</dbReference>
<feature type="transmembrane region" description="Helical" evidence="12">
    <location>
        <begin position="287"/>
        <end position="308"/>
    </location>
</feature>
<dbReference type="InterPro" id="IPR007219">
    <property type="entry name" value="XnlR_reg_dom"/>
</dbReference>
<dbReference type="PANTHER" id="PTHR47424">
    <property type="entry name" value="REGULATORY PROTEIN GAL4"/>
    <property type="match status" value="1"/>
</dbReference>
<feature type="compositionally biased region" description="Polar residues" evidence="11">
    <location>
        <begin position="700"/>
        <end position="718"/>
    </location>
</feature>
<dbReference type="InterPro" id="IPR003663">
    <property type="entry name" value="Sugar/inositol_transpt"/>
</dbReference>
<organism evidence="15 16">
    <name type="scientific">Colletotrichum asianum</name>
    <dbReference type="NCBI Taxonomy" id="702518"/>
    <lineage>
        <taxon>Eukaryota</taxon>
        <taxon>Fungi</taxon>
        <taxon>Dikarya</taxon>
        <taxon>Ascomycota</taxon>
        <taxon>Pezizomycotina</taxon>
        <taxon>Sordariomycetes</taxon>
        <taxon>Hypocreomycetidae</taxon>
        <taxon>Glomerellales</taxon>
        <taxon>Glomerellaceae</taxon>
        <taxon>Colletotrichum</taxon>
        <taxon>Colletotrichum gloeosporioides species complex</taxon>
    </lineage>
</organism>
<keyword evidence="16" id="KW-1185">Reference proteome</keyword>
<keyword evidence="8 12" id="KW-0472">Membrane</keyword>
<dbReference type="CDD" id="cd00067">
    <property type="entry name" value="GAL4"/>
    <property type="match status" value="1"/>
</dbReference>
<dbReference type="Proteomes" id="UP000434172">
    <property type="component" value="Unassembled WGS sequence"/>
</dbReference>
<dbReference type="Pfam" id="PF00083">
    <property type="entry name" value="Sugar_tr"/>
    <property type="match status" value="1"/>
</dbReference>
<gene>
    <name evidence="15" type="ORF">GQ607_017187</name>
</gene>
<keyword evidence="9" id="KW-0804">Transcription</keyword>
<dbReference type="PANTHER" id="PTHR47424:SF2">
    <property type="entry name" value="TRANSCRIPTION FACTOR DOMAIN-CONTAINING PROTEIN-RELATED"/>
    <property type="match status" value="1"/>
</dbReference>
<dbReference type="NCBIfam" id="TIGR00879">
    <property type="entry name" value="SP"/>
    <property type="match status" value="1"/>
</dbReference>
<dbReference type="PROSITE" id="PS50048">
    <property type="entry name" value="ZN2_CY6_FUNGAL_2"/>
    <property type="match status" value="1"/>
</dbReference>
<feature type="transmembrane region" description="Helical" evidence="12">
    <location>
        <begin position="382"/>
        <end position="402"/>
    </location>
</feature>
<feature type="compositionally biased region" description="Polar residues" evidence="11">
    <location>
        <begin position="624"/>
        <end position="633"/>
    </location>
</feature>
<dbReference type="OrthoDB" id="3364175at2759"/>
<dbReference type="SMART" id="SM00906">
    <property type="entry name" value="Fungal_trans"/>
    <property type="match status" value="1"/>
</dbReference>
<reference evidence="15 16" key="1">
    <citation type="submission" date="2019-12" db="EMBL/GenBank/DDBJ databases">
        <title>A genome sequence resource for the geographically widespread anthracnose pathogen Colletotrichum asianum.</title>
        <authorList>
            <person name="Meng Y."/>
        </authorList>
    </citation>
    <scope>NUCLEOTIDE SEQUENCE [LARGE SCALE GENOMIC DNA]</scope>
    <source>
        <strain evidence="15 16">ICMP 18580</strain>
    </source>
</reference>
<dbReference type="GO" id="GO:0000981">
    <property type="term" value="F:DNA-binding transcription factor activity, RNA polymerase II-specific"/>
    <property type="evidence" value="ECO:0007669"/>
    <property type="project" value="InterPro"/>
</dbReference>
<comment type="subcellular location">
    <subcellularLocation>
        <location evidence="1">Membrane</location>
        <topology evidence="1">Multi-pass membrane protein</topology>
    </subcellularLocation>
</comment>
<keyword evidence="4 12" id="KW-0812">Transmembrane</keyword>
<feature type="domain" description="Major facilitator superfamily (MFS) profile" evidence="14">
    <location>
        <begin position="34"/>
        <end position="475"/>
    </location>
</feature>
<evidence type="ECO:0000256" key="8">
    <source>
        <dbReference type="ARBA" id="ARBA00023136"/>
    </source>
</evidence>
<dbReference type="InterPro" id="IPR005829">
    <property type="entry name" value="Sugar_transporter_CS"/>
</dbReference>
<feature type="transmembrane region" description="Helical" evidence="12">
    <location>
        <begin position="102"/>
        <end position="122"/>
    </location>
</feature>
<dbReference type="InterPro" id="IPR036259">
    <property type="entry name" value="MFS_trans_sf"/>
</dbReference>
<feature type="transmembrane region" description="Helical" evidence="12">
    <location>
        <begin position="452"/>
        <end position="471"/>
    </location>
</feature>
<evidence type="ECO:0000259" key="14">
    <source>
        <dbReference type="PROSITE" id="PS50850"/>
    </source>
</evidence>
<dbReference type="GO" id="GO:0000435">
    <property type="term" value="P:positive regulation of transcription from RNA polymerase II promoter by galactose"/>
    <property type="evidence" value="ECO:0007669"/>
    <property type="project" value="TreeGrafter"/>
</dbReference>
<feature type="transmembrane region" description="Helical" evidence="12">
    <location>
        <begin position="352"/>
        <end position="370"/>
    </location>
</feature>
<feature type="transmembrane region" description="Helical" evidence="12">
    <location>
        <begin position="193"/>
        <end position="213"/>
    </location>
</feature>
<evidence type="ECO:0000256" key="6">
    <source>
        <dbReference type="ARBA" id="ARBA00022989"/>
    </source>
</evidence>
<dbReference type="GO" id="GO:0016020">
    <property type="term" value="C:membrane"/>
    <property type="evidence" value="ECO:0007669"/>
    <property type="project" value="UniProtKB-SubCell"/>
</dbReference>
<evidence type="ECO:0000256" key="12">
    <source>
        <dbReference type="SAM" id="Phobius"/>
    </source>
</evidence>
<accession>A0A8H3ZGV0</accession>
<evidence type="ECO:0000256" key="9">
    <source>
        <dbReference type="ARBA" id="ARBA00023163"/>
    </source>
</evidence>
<comment type="similarity">
    <text evidence="2">Belongs to the major facilitator superfamily. Sugar transporter (TC 2.A.1.1) family.</text>
</comment>
<dbReference type="Pfam" id="PF00172">
    <property type="entry name" value="Zn_clus"/>
    <property type="match status" value="1"/>
</dbReference>
<evidence type="ECO:0000313" key="16">
    <source>
        <dbReference type="Proteomes" id="UP000434172"/>
    </source>
</evidence>
<keyword evidence="3" id="KW-0813">Transport</keyword>
<evidence type="ECO:0000256" key="5">
    <source>
        <dbReference type="ARBA" id="ARBA00022723"/>
    </source>
</evidence>
<dbReference type="Gene3D" id="1.20.1250.20">
    <property type="entry name" value="MFS general substrate transporter like domains"/>
    <property type="match status" value="1"/>
</dbReference>
<evidence type="ECO:0000256" key="1">
    <source>
        <dbReference type="ARBA" id="ARBA00004141"/>
    </source>
</evidence>
<feature type="compositionally biased region" description="Low complexity" evidence="11">
    <location>
        <begin position="658"/>
        <end position="669"/>
    </location>
</feature>
<dbReference type="GO" id="GO:0000978">
    <property type="term" value="F:RNA polymerase II cis-regulatory region sequence-specific DNA binding"/>
    <property type="evidence" value="ECO:0007669"/>
    <property type="project" value="TreeGrafter"/>
</dbReference>
<feature type="compositionally biased region" description="Basic and acidic residues" evidence="11">
    <location>
        <begin position="646"/>
        <end position="655"/>
    </location>
</feature>
<dbReference type="GO" id="GO:0005634">
    <property type="term" value="C:nucleus"/>
    <property type="evidence" value="ECO:0007669"/>
    <property type="project" value="TreeGrafter"/>
</dbReference>
<proteinExistence type="inferred from homology"/>
<keyword evidence="5" id="KW-0479">Metal-binding</keyword>
<dbReference type="CDD" id="cd12148">
    <property type="entry name" value="fungal_TF_MHR"/>
    <property type="match status" value="1"/>
</dbReference>
<dbReference type="SMART" id="SM00066">
    <property type="entry name" value="GAL4"/>
    <property type="match status" value="1"/>
</dbReference>